<gene>
    <name evidence="1" type="ORF">GCM10023189_15880</name>
</gene>
<reference evidence="2" key="1">
    <citation type="journal article" date="2019" name="Int. J. Syst. Evol. Microbiol.">
        <title>The Global Catalogue of Microorganisms (GCM) 10K type strain sequencing project: providing services to taxonomists for standard genome sequencing and annotation.</title>
        <authorList>
            <consortium name="The Broad Institute Genomics Platform"/>
            <consortium name="The Broad Institute Genome Sequencing Center for Infectious Disease"/>
            <person name="Wu L."/>
            <person name="Ma J."/>
        </authorList>
    </citation>
    <scope>NUCLEOTIDE SEQUENCE [LARGE SCALE GENOMIC DNA]</scope>
    <source>
        <strain evidence="2">JCM 17927</strain>
    </source>
</reference>
<keyword evidence="2" id="KW-1185">Reference proteome</keyword>
<evidence type="ECO:0000313" key="1">
    <source>
        <dbReference type="EMBL" id="GAA4452455.1"/>
    </source>
</evidence>
<evidence type="ECO:0000313" key="2">
    <source>
        <dbReference type="Proteomes" id="UP001501175"/>
    </source>
</evidence>
<comment type="caution">
    <text evidence="1">The sequence shown here is derived from an EMBL/GenBank/DDBJ whole genome shotgun (WGS) entry which is preliminary data.</text>
</comment>
<name>A0ABP8MLF4_9BACT</name>
<accession>A0ABP8MLF4</accession>
<dbReference type="EMBL" id="BAABHD010000021">
    <property type="protein sequence ID" value="GAA4452455.1"/>
    <property type="molecule type" value="Genomic_DNA"/>
</dbReference>
<proteinExistence type="predicted"/>
<dbReference type="Proteomes" id="UP001501175">
    <property type="component" value="Unassembled WGS sequence"/>
</dbReference>
<sequence length="63" mass="7497">MPNGNYCVYALQRRREVEEFVRKWTERVRGRTMCQRGQEALWELNDAPDNGSIFSLYKLVVSE</sequence>
<organism evidence="1 2">
    <name type="scientific">Nibrella saemangeumensis</name>
    <dbReference type="NCBI Taxonomy" id="1084526"/>
    <lineage>
        <taxon>Bacteria</taxon>
        <taxon>Pseudomonadati</taxon>
        <taxon>Bacteroidota</taxon>
        <taxon>Cytophagia</taxon>
        <taxon>Cytophagales</taxon>
        <taxon>Spirosomataceae</taxon>
        <taxon>Nibrella</taxon>
    </lineage>
</organism>
<protein>
    <submittedName>
        <fullName evidence="1">Uncharacterized protein</fullName>
    </submittedName>
</protein>